<protein>
    <recommendedName>
        <fullName evidence="4">P-loop containing nucleoside triphosphate hydrolase protein</fullName>
    </recommendedName>
</protein>
<evidence type="ECO:0000313" key="3">
    <source>
        <dbReference type="Proteomes" id="UP000591131"/>
    </source>
</evidence>
<dbReference type="Pfam" id="PF00071">
    <property type="entry name" value="Ras"/>
    <property type="match status" value="1"/>
</dbReference>
<dbReference type="AlphaFoldDB" id="A0A7J6KSU7"/>
<evidence type="ECO:0008006" key="4">
    <source>
        <dbReference type="Google" id="ProtNLM"/>
    </source>
</evidence>
<gene>
    <name evidence="2" type="ORF">FOL47_001336</name>
</gene>
<feature type="non-terminal residue" evidence="2">
    <location>
        <position position="178"/>
    </location>
</feature>
<dbReference type="GO" id="GO:0003924">
    <property type="term" value="F:GTPase activity"/>
    <property type="evidence" value="ECO:0007669"/>
    <property type="project" value="InterPro"/>
</dbReference>
<dbReference type="InterPro" id="IPR001806">
    <property type="entry name" value="Small_GTPase"/>
</dbReference>
<keyword evidence="3" id="KW-1185">Reference proteome</keyword>
<dbReference type="PANTHER" id="PTHR47978">
    <property type="match status" value="1"/>
</dbReference>
<dbReference type="Gene3D" id="3.40.50.300">
    <property type="entry name" value="P-loop containing nucleotide triphosphate hydrolases"/>
    <property type="match status" value="1"/>
</dbReference>
<dbReference type="SUPFAM" id="SSF52540">
    <property type="entry name" value="P-loop containing nucleoside triphosphate hydrolases"/>
    <property type="match status" value="1"/>
</dbReference>
<evidence type="ECO:0000256" key="1">
    <source>
        <dbReference type="ARBA" id="ARBA00022741"/>
    </source>
</evidence>
<dbReference type="GO" id="GO:0005525">
    <property type="term" value="F:GTP binding"/>
    <property type="evidence" value="ECO:0007669"/>
    <property type="project" value="InterPro"/>
</dbReference>
<sequence>VGDQASGKTSLIRALLACERGDELPRTLSKSYHMTINPEVSVQSVTIPAGCVEFNIIDAAGLTNTLEDDILIRHFVNDPEMLFAFVFDVNSPSSAGGLEKWWKLIEKAKTGDRKGFIRGVVIGAKCDLPEYKGRREAERIAKEFARKVGMDYHQTSAVIGASVEGPFKHLAELMVGDE</sequence>
<proteinExistence type="predicted"/>
<evidence type="ECO:0000313" key="2">
    <source>
        <dbReference type="EMBL" id="KAF4650248.1"/>
    </source>
</evidence>
<name>A0A7J6KSU7_PERCH</name>
<accession>A0A7J6KSU7</accession>
<keyword evidence="1" id="KW-0547">Nucleotide-binding</keyword>
<dbReference type="OrthoDB" id="437938at2759"/>
<reference evidence="2 3" key="1">
    <citation type="submission" date="2020-04" db="EMBL/GenBank/DDBJ databases">
        <title>Perkinsus chesapeaki whole genome sequence.</title>
        <authorList>
            <person name="Bogema D.R."/>
        </authorList>
    </citation>
    <scope>NUCLEOTIDE SEQUENCE [LARGE SCALE GENOMIC DNA]</scope>
    <source>
        <strain evidence="2">ATCC PRA-425</strain>
    </source>
</reference>
<dbReference type="InterPro" id="IPR027417">
    <property type="entry name" value="P-loop_NTPase"/>
</dbReference>
<organism evidence="2 3">
    <name type="scientific">Perkinsus chesapeaki</name>
    <name type="common">Clam parasite</name>
    <name type="synonym">Perkinsus andrewsi</name>
    <dbReference type="NCBI Taxonomy" id="330153"/>
    <lineage>
        <taxon>Eukaryota</taxon>
        <taxon>Sar</taxon>
        <taxon>Alveolata</taxon>
        <taxon>Perkinsozoa</taxon>
        <taxon>Perkinsea</taxon>
        <taxon>Perkinsida</taxon>
        <taxon>Perkinsidae</taxon>
        <taxon>Perkinsus</taxon>
    </lineage>
</organism>
<comment type="caution">
    <text evidence="2">The sequence shown here is derived from an EMBL/GenBank/DDBJ whole genome shotgun (WGS) entry which is preliminary data.</text>
</comment>
<dbReference type="Proteomes" id="UP000591131">
    <property type="component" value="Unassembled WGS sequence"/>
</dbReference>
<dbReference type="EMBL" id="JAAPAO010001306">
    <property type="protein sequence ID" value="KAF4650248.1"/>
    <property type="molecule type" value="Genomic_DNA"/>
</dbReference>